<dbReference type="KEGG" id="pabo:BCY86_09005"/>
<evidence type="ECO:0000313" key="3">
    <source>
        <dbReference type="Proteomes" id="UP000185544"/>
    </source>
</evidence>
<evidence type="ECO:0000313" key="2">
    <source>
        <dbReference type="EMBL" id="APS00801.1"/>
    </source>
</evidence>
<dbReference type="EMBL" id="CP016908">
    <property type="protein sequence ID" value="APS00801.1"/>
    <property type="molecule type" value="Genomic_DNA"/>
</dbReference>
<keyword evidence="3" id="KW-1185">Reference proteome</keyword>
<dbReference type="Proteomes" id="UP000185544">
    <property type="component" value="Chromosome"/>
</dbReference>
<reference evidence="2 3" key="1">
    <citation type="submission" date="2016-08" db="EMBL/GenBank/DDBJ databases">
        <title>Identification and validation of antigenic proteins from Pajaroellobacter abortibovis using de-novo genome sequence assembly and reverse vaccinology.</title>
        <authorList>
            <person name="Welly B.T."/>
            <person name="Miller M.R."/>
            <person name="Stott J.L."/>
            <person name="Blanchard M.T."/>
            <person name="Islas-Trejo A.D."/>
            <person name="O'Rourke S.M."/>
            <person name="Young A.E."/>
            <person name="Medrano J.F."/>
            <person name="Van Eenennaam A.L."/>
        </authorList>
    </citation>
    <scope>NUCLEOTIDE SEQUENCE [LARGE SCALE GENOMIC DNA]</scope>
    <source>
        <strain evidence="2 3">BTF92-0548A/99-0131</strain>
    </source>
</reference>
<gene>
    <name evidence="2" type="ORF">BCY86_09005</name>
</gene>
<feature type="transmembrane region" description="Helical" evidence="1">
    <location>
        <begin position="6"/>
        <end position="29"/>
    </location>
</feature>
<dbReference type="AlphaFoldDB" id="A0A1L6MYY1"/>
<dbReference type="STRING" id="1882918.BCY86_09005"/>
<feature type="transmembrane region" description="Helical" evidence="1">
    <location>
        <begin position="436"/>
        <end position="460"/>
    </location>
</feature>
<feature type="transmembrane region" description="Helical" evidence="1">
    <location>
        <begin position="238"/>
        <end position="258"/>
    </location>
</feature>
<keyword evidence="1" id="KW-1133">Transmembrane helix</keyword>
<protein>
    <submittedName>
        <fullName evidence="2">Uncharacterized protein</fullName>
    </submittedName>
</protein>
<name>A0A1L6MYY1_9BACT</name>
<keyword evidence="1" id="KW-0472">Membrane</keyword>
<proteinExistence type="predicted"/>
<sequence length="462" mass="51223">MIAPRYWQTLLPRGISCVALLLFSFGLWIGAKKPLRTAIVLANFPSSEGIAWQVLILEENKGIRQSVALDPLMVEMSWGEEHFIWVGRSNHEGVGELFAPFSTHHDVGEPLFLEVWDGAHQKLASGRAAWKERTTSRSFFPSSKIEPTQTGGEMEIEVVVEGGRLIPYFPIPVWMRLKKGPLVLKDLSHLEVEPEPGLTLADNPDRACSPGWKGWLATVQGGTAALTARVHMQESEGYWFGALPVALAGVYAVIQPVWPQGKKWSTTFFAPSAARRLYTQLYHRGSRLYAAAIDLEATSPDGWKTAQWTTPFSLQEGEYWLVTAPEPERIALSGAYVVARPYWVGPQQTEPVLERSEKLRETSCSLTPDLALSGMAATPSWIALDGFALEIPKQEHRKKVGLLLAWGSLLVGGSSEMTLLAWVWRRRRNDKDHTAPVSSLATGLTLAFLGFFILGVVLWVGQ</sequence>
<organism evidence="2 3">
    <name type="scientific">Pajaroellobacter abortibovis</name>
    <dbReference type="NCBI Taxonomy" id="1882918"/>
    <lineage>
        <taxon>Bacteria</taxon>
        <taxon>Pseudomonadati</taxon>
        <taxon>Myxococcota</taxon>
        <taxon>Polyangia</taxon>
        <taxon>Polyangiales</taxon>
        <taxon>Polyangiaceae</taxon>
    </lineage>
</organism>
<feature type="transmembrane region" description="Helical" evidence="1">
    <location>
        <begin position="401"/>
        <end position="424"/>
    </location>
</feature>
<accession>A0A1L6MYY1</accession>
<keyword evidence="1" id="KW-0812">Transmembrane</keyword>
<evidence type="ECO:0000256" key="1">
    <source>
        <dbReference type="SAM" id="Phobius"/>
    </source>
</evidence>